<evidence type="ECO:0000313" key="1">
    <source>
        <dbReference type="EMBL" id="PXB41117.1"/>
    </source>
</evidence>
<protein>
    <submittedName>
        <fullName evidence="1">Uncharacterized protein</fullName>
    </submittedName>
</protein>
<comment type="caution">
    <text evidence="1">The sequence shown here is derived from an EMBL/GenBank/DDBJ whole genome shotgun (WGS) entry which is preliminary data.</text>
</comment>
<accession>A0A9X7Q635</accession>
<dbReference type="AlphaFoldDB" id="A0A9X7Q635"/>
<reference evidence="1 2" key="1">
    <citation type="submission" date="2018-05" db="EMBL/GenBank/DDBJ databases">
        <title>Evaluation of testing and processing parameters for the GenePOC Carba assay.</title>
        <authorList>
            <person name="Walsh T.R."/>
        </authorList>
    </citation>
    <scope>NUCLEOTIDE SEQUENCE [LARGE SCALE GENOMIC DNA]</scope>
    <source>
        <strain evidence="1 2">PECIMP</strain>
    </source>
</reference>
<dbReference type="RefSeq" id="WP_044704990.1">
    <property type="nucleotide sequence ID" value="NZ_CAXOEY010000036.1"/>
</dbReference>
<organism evidence="1 2">
    <name type="scientific">Enterobacter hormaechei</name>
    <dbReference type="NCBI Taxonomy" id="158836"/>
    <lineage>
        <taxon>Bacteria</taxon>
        <taxon>Pseudomonadati</taxon>
        <taxon>Pseudomonadota</taxon>
        <taxon>Gammaproteobacteria</taxon>
        <taxon>Enterobacterales</taxon>
        <taxon>Enterobacteriaceae</taxon>
        <taxon>Enterobacter</taxon>
        <taxon>Enterobacter cloacae complex</taxon>
    </lineage>
</organism>
<evidence type="ECO:0000313" key="2">
    <source>
        <dbReference type="Proteomes" id="UP000246375"/>
    </source>
</evidence>
<dbReference type="EMBL" id="QHMI01000006">
    <property type="protein sequence ID" value="PXB41117.1"/>
    <property type="molecule type" value="Genomic_DNA"/>
</dbReference>
<sequence length="79" mass="9029">MGFYVQIQKKSSDGKTSNYVFFNENGSGEFSVNEQSGKIDYYCKMPNDVKNVYFSRAAFKVIKHWQTSGKLPDAEVWAS</sequence>
<gene>
    <name evidence="1" type="ORF">DL189_09095</name>
</gene>
<proteinExistence type="predicted"/>
<name>A0A9X7Q635_9ENTR</name>
<dbReference type="Proteomes" id="UP000246375">
    <property type="component" value="Unassembled WGS sequence"/>
</dbReference>